<dbReference type="EMBL" id="MW601939">
    <property type="protein sequence ID" value="QST87828.1"/>
    <property type="molecule type" value="Genomic_DNA"/>
</dbReference>
<accession>A0A8A1V6C9</accession>
<proteinExistence type="predicted"/>
<protein>
    <recommendedName>
        <fullName evidence="2">VWFA domain-containing protein</fullName>
    </recommendedName>
</protein>
<dbReference type="InterPro" id="IPR036465">
    <property type="entry name" value="vWFA_dom_sf"/>
</dbReference>
<evidence type="ECO:0000313" key="1">
    <source>
        <dbReference type="EMBL" id="QST87828.1"/>
    </source>
</evidence>
<organism evidence="1">
    <name type="scientific">uncultured organism</name>
    <dbReference type="NCBI Taxonomy" id="155900"/>
    <lineage>
        <taxon>unclassified sequences</taxon>
        <taxon>environmental samples</taxon>
    </lineage>
</organism>
<dbReference type="Gene3D" id="3.40.50.410">
    <property type="entry name" value="von Willebrand factor, type A domain"/>
    <property type="match status" value="1"/>
</dbReference>
<dbReference type="AlphaFoldDB" id="A0A8A1V6C9"/>
<dbReference type="SUPFAM" id="SSF53300">
    <property type="entry name" value="vWA-like"/>
    <property type="match status" value="1"/>
</dbReference>
<evidence type="ECO:0008006" key="2">
    <source>
        <dbReference type="Google" id="ProtNLM"/>
    </source>
</evidence>
<sequence length="231" mass="24232">MLSLSFALVFGQGQRFRRGATDTSAVPVQIVVTAKASTGRELPPLSHADLSVVLDEANRPVTECVALQDDSAGLELYVLIDEKVKPAATAGFDELRRFVSSQAAATAVGIAYMHNGEAEIVLTPTKDLARAAKALRLPSGNTSFLANPFNSLSALINGWSTGAARREVVVVTDGVDTFGDIGAASTYLENAIQDAQRAGVQVFSIYAPGTGDAADSRVLNSRWPGLPGTAR</sequence>
<reference evidence="1" key="1">
    <citation type="journal article" name="Antibiotics">
        <title>Novel Soil-Derived Beta-Lactam, Chloramphenicol, Fosfomycin and Trimethoprim Resistance Genes Revealed by Functional Metagenomics.</title>
        <authorList>
            <person name="Willms I.M."/>
            <person name="Grote M."/>
            <person name="Kocatuerk M."/>
            <person name="Singhoff L."/>
            <person name="Kraft A.A."/>
            <person name="Bolz S.H."/>
            <person name="Nacke H."/>
        </authorList>
    </citation>
    <scope>NUCLEOTIDE SEQUENCE</scope>
</reference>
<name>A0A8A1V6C9_9ZZZZ</name>